<dbReference type="NCBIfam" id="TIGR00331">
    <property type="entry name" value="hrcA"/>
    <property type="match status" value="1"/>
</dbReference>
<keyword evidence="3 5" id="KW-0346">Stress response</keyword>
<dbReference type="PANTHER" id="PTHR34824">
    <property type="entry name" value="HEAT-INDUCIBLE TRANSCRIPTION REPRESSOR HRCA"/>
    <property type="match status" value="1"/>
</dbReference>
<keyword evidence="4 5" id="KW-0804">Transcription</keyword>
<gene>
    <name evidence="5" type="primary">hrcA</name>
    <name evidence="7" type="ORF">HMPREF1863_00728</name>
</gene>
<proteinExistence type="inferred from homology"/>
<dbReference type="InterPro" id="IPR023120">
    <property type="entry name" value="WHTH_transcript_rep_HrcA_IDD"/>
</dbReference>
<dbReference type="InterPro" id="IPR021153">
    <property type="entry name" value="HrcA_C"/>
</dbReference>
<protein>
    <recommendedName>
        <fullName evidence="5">Heat-inducible transcription repressor HrcA</fullName>
    </recommendedName>
</protein>
<comment type="function">
    <text evidence="5">Negative regulator of class I heat shock genes (grpE-dnaK-dnaJ and groELS operons). Prevents heat-shock induction of these operons.</text>
</comment>
<dbReference type="InterPro" id="IPR029016">
    <property type="entry name" value="GAF-like_dom_sf"/>
</dbReference>
<name>A0A134AH09_9FIRM</name>
<evidence type="ECO:0000313" key="7">
    <source>
        <dbReference type="EMBL" id="KXB67002.1"/>
    </source>
</evidence>
<keyword evidence="1 5" id="KW-0678">Repressor</keyword>
<comment type="similarity">
    <text evidence="5">Belongs to the HrcA family.</text>
</comment>
<feature type="domain" description="Heat-inducible transcription repressor HrcA C-terminal" evidence="6">
    <location>
        <begin position="115"/>
        <end position="331"/>
    </location>
</feature>
<dbReference type="EMBL" id="LSDG01000023">
    <property type="protein sequence ID" value="KXB67002.1"/>
    <property type="molecule type" value="Genomic_DNA"/>
</dbReference>
<dbReference type="InterPro" id="IPR036388">
    <property type="entry name" value="WH-like_DNA-bd_sf"/>
</dbReference>
<comment type="caution">
    <text evidence="7">The sequence shown here is derived from an EMBL/GenBank/DDBJ whole genome shotgun (WGS) entry which is preliminary data.</text>
</comment>
<dbReference type="InterPro" id="IPR002571">
    <property type="entry name" value="HrcA"/>
</dbReference>
<dbReference type="Pfam" id="PF01628">
    <property type="entry name" value="HrcA"/>
    <property type="match status" value="1"/>
</dbReference>
<dbReference type="InterPro" id="IPR036390">
    <property type="entry name" value="WH_DNA-bd_sf"/>
</dbReference>
<evidence type="ECO:0000256" key="4">
    <source>
        <dbReference type="ARBA" id="ARBA00023163"/>
    </source>
</evidence>
<evidence type="ECO:0000256" key="3">
    <source>
        <dbReference type="ARBA" id="ARBA00023016"/>
    </source>
</evidence>
<dbReference type="AlphaFoldDB" id="A0A134AH09"/>
<dbReference type="Gene3D" id="3.30.450.40">
    <property type="match status" value="1"/>
</dbReference>
<dbReference type="Proteomes" id="UP000070442">
    <property type="component" value="Unassembled WGS sequence"/>
</dbReference>
<dbReference type="PIRSF" id="PIRSF005485">
    <property type="entry name" value="HrcA"/>
    <property type="match status" value="1"/>
</dbReference>
<dbReference type="SUPFAM" id="SSF46785">
    <property type="entry name" value="Winged helix' DNA-binding domain"/>
    <property type="match status" value="1"/>
</dbReference>
<dbReference type="PANTHER" id="PTHR34824:SF1">
    <property type="entry name" value="HEAT-INDUCIBLE TRANSCRIPTION REPRESSOR HRCA"/>
    <property type="match status" value="1"/>
</dbReference>
<evidence type="ECO:0000313" key="8">
    <source>
        <dbReference type="Proteomes" id="UP000070442"/>
    </source>
</evidence>
<dbReference type="Gene3D" id="1.10.10.10">
    <property type="entry name" value="Winged helix-like DNA-binding domain superfamily/Winged helix DNA-binding domain"/>
    <property type="match status" value="1"/>
</dbReference>
<reference evidence="8" key="1">
    <citation type="submission" date="2016-01" db="EMBL/GenBank/DDBJ databases">
        <authorList>
            <person name="Mitreva M."/>
            <person name="Pepin K.H."/>
            <person name="Mihindukulasuriya K.A."/>
            <person name="Fulton R."/>
            <person name="Fronick C."/>
            <person name="O'Laughlin M."/>
            <person name="Miner T."/>
            <person name="Herter B."/>
            <person name="Rosa B.A."/>
            <person name="Cordes M."/>
            <person name="Tomlinson C."/>
            <person name="Wollam A."/>
            <person name="Palsikar V.B."/>
            <person name="Mardis E.R."/>
            <person name="Wilson R.K."/>
        </authorList>
    </citation>
    <scope>NUCLEOTIDE SEQUENCE [LARGE SCALE GENOMIC DNA]</scope>
    <source>
        <strain evidence="8">DNF00729</strain>
    </source>
</reference>
<dbReference type="GO" id="GO:0003677">
    <property type="term" value="F:DNA binding"/>
    <property type="evidence" value="ECO:0007669"/>
    <property type="project" value="InterPro"/>
</dbReference>
<dbReference type="PATRIC" id="fig|755172.3.peg.698"/>
<keyword evidence="8" id="KW-1185">Reference proteome</keyword>
<evidence type="ECO:0000256" key="2">
    <source>
        <dbReference type="ARBA" id="ARBA00023015"/>
    </source>
</evidence>
<dbReference type="Gene3D" id="3.30.390.60">
    <property type="entry name" value="Heat-inducible transcription repressor hrca homolog, domain 3"/>
    <property type="match status" value="1"/>
</dbReference>
<organism evidence="7 8">
    <name type="scientific">Aedoeadaptatus coxii</name>
    <dbReference type="NCBI Taxonomy" id="755172"/>
    <lineage>
        <taxon>Bacteria</taxon>
        <taxon>Bacillati</taxon>
        <taxon>Bacillota</taxon>
        <taxon>Tissierellia</taxon>
        <taxon>Tissierellales</taxon>
        <taxon>Peptoniphilaceae</taxon>
        <taxon>Aedoeadaptatus</taxon>
    </lineage>
</organism>
<keyword evidence="2 5" id="KW-0805">Transcription regulation</keyword>
<accession>A0A134AH09</accession>
<sequence>MLKREGRRDKMLDKRKLDILNRIIESYIASPVPIGSRTLLKESGLSVSSATIRNEMSDLEALGFLMKPHTSAGRIPSETAYRFYVDELIPEINREDSLVERFIDAMPEHLLGTDEFYRRAVEALAHETDSLALMMMPKGGDRKIKYLDLIPVSDYFVMLLVVGDRGVVVKRMIPMEFSVDKEDLEYISGVLSKAFVGTSFDNIDGVKFVLSGQLVRYESFVLHITNLLSQIAGNVDDMEVAISSVGNLFRYEEFNDVSRVQSLLRYIEEKENLLRLFNELSTGSDVEFKIGSENDADVMQGNSLLGRVYPLSPSNVGKVALIAPVRMDYRKSANALVAFTDALSRRLGKER</sequence>
<dbReference type="GO" id="GO:0045892">
    <property type="term" value="P:negative regulation of DNA-templated transcription"/>
    <property type="evidence" value="ECO:0007669"/>
    <property type="project" value="UniProtKB-UniRule"/>
</dbReference>
<dbReference type="STRING" id="755172.HMPREF1863_00728"/>
<dbReference type="HAMAP" id="MF_00081">
    <property type="entry name" value="HrcA"/>
    <property type="match status" value="1"/>
</dbReference>
<evidence type="ECO:0000256" key="1">
    <source>
        <dbReference type="ARBA" id="ARBA00022491"/>
    </source>
</evidence>
<dbReference type="SUPFAM" id="SSF55781">
    <property type="entry name" value="GAF domain-like"/>
    <property type="match status" value="1"/>
</dbReference>
<evidence type="ECO:0000259" key="6">
    <source>
        <dbReference type="Pfam" id="PF01628"/>
    </source>
</evidence>
<evidence type="ECO:0000256" key="5">
    <source>
        <dbReference type="HAMAP-Rule" id="MF_00081"/>
    </source>
</evidence>